<organism evidence="1 2">
    <name type="scientific">Elliptochloris bilobata</name>
    <dbReference type="NCBI Taxonomy" id="381761"/>
    <lineage>
        <taxon>Eukaryota</taxon>
        <taxon>Viridiplantae</taxon>
        <taxon>Chlorophyta</taxon>
        <taxon>core chlorophytes</taxon>
        <taxon>Trebouxiophyceae</taxon>
        <taxon>Trebouxiophyceae incertae sedis</taxon>
        <taxon>Elliptochloris clade</taxon>
        <taxon>Elliptochloris</taxon>
    </lineage>
</organism>
<dbReference type="EMBL" id="JALJOU010000009">
    <property type="protein sequence ID" value="KAK9842042.1"/>
    <property type="molecule type" value="Genomic_DNA"/>
</dbReference>
<evidence type="ECO:0000313" key="2">
    <source>
        <dbReference type="Proteomes" id="UP001445335"/>
    </source>
</evidence>
<evidence type="ECO:0000313" key="1">
    <source>
        <dbReference type="EMBL" id="KAK9842042.1"/>
    </source>
</evidence>
<sequence>MKKGAASSAKEGSTHYGLQLSEDTLHSEDLQASPEFVELCESQLALLPHVVRSAGLRVSVYARAPSSFETGQLLLRRVAAAGGAGGAAGEGTLHLGAGAGAEAEASLVHEQIVVLPDSGGLVLALVAHARFLVGLLVVEKAVGSAAASAAPGAKGGALGGGSSEAGQAMALASLDVGQYFSVAEVGALRKVATVLALAGAMDLRAVLERAAEAGRRQFVRGLVDEARGPLSALRTLGAMLAPRTREGFESDMAAGIVVQGQRLQEVVTALQAALHPVASPRSFAPAAAPAGERCRVADVVEELLRDLAPTRSNA</sequence>
<proteinExistence type="predicted"/>
<dbReference type="PANTHER" id="PTHR48206:SF1">
    <property type="entry name" value="CHLOROPLAST SENSOR KINASE, CHLOROPLASTIC"/>
    <property type="match status" value="1"/>
</dbReference>
<dbReference type="Proteomes" id="UP001445335">
    <property type="component" value="Unassembled WGS sequence"/>
</dbReference>
<dbReference type="InterPro" id="IPR053334">
    <property type="entry name" value="Chloroplast_Sensor_Kinase"/>
</dbReference>
<dbReference type="PANTHER" id="PTHR48206">
    <property type="entry name" value="CHLOROPLAST SENSOR KINASE, CHLOROPLASTIC"/>
    <property type="match status" value="1"/>
</dbReference>
<protein>
    <submittedName>
        <fullName evidence="1">Uncharacterized protein</fullName>
    </submittedName>
</protein>
<accession>A0AAW1S8W7</accession>
<gene>
    <name evidence="1" type="ORF">WJX81_005814</name>
</gene>
<keyword evidence="2" id="KW-1185">Reference proteome</keyword>
<reference evidence="1 2" key="1">
    <citation type="journal article" date="2024" name="Nat. Commun.">
        <title>Phylogenomics reveals the evolutionary origins of lichenization in chlorophyte algae.</title>
        <authorList>
            <person name="Puginier C."/>
            <person name="Libourel C."/>
            <person name="Otte J."/>
            <person name="Skaloud P."/>
            <person name="Haon M."/>
            <person name="Grisel S."/>
            <person name="Petersen M."/>
            <person name="Berrin J.G."/>
            <person name="Delaux P.M."/>
            <person name="Dal Grande F."/>
            <person name="Keller J."/>
        </authorList>
    </citation>
    <scope>NUCLEOTIDE SEQUENCE [LARGE SCALE GENOMIC DNA]</scope>
    <source>
        <strain evidence="1 2">SAG 245.80</strain>
    </source>
</reference>
<dbReference type="AlphaFoldDB" id="A0AAW1S8W7"/>
<comment type="caution">
    <text evidence="1">The sequence shown here is derived from an EMBL/GenBank/DDBJ whole genome shotgun (WGS) entry which is preliminary data.</text>
</comment>
<name>A0AAW1S8W7_9CHLO</name>